<feature type="repeat" description="ANK" evidence="3">
    <location>
        <begin position="39"/>
        <end position="61"/>
    </location>
</feature>
<dbReference type="AlphaFoldDB" id="A0A168MSM3"/>
<evidence type="ECO:0000256" key="1">
    <source>
        <dbReference type="ARBA" id="ARBA00022737"/>
    </source>
</evidence>
<feature type="compositionally biased region" description="Acidic residues" evidence="4">
    <location>
        <begin position="148"/>
        <end position="157"/>
    </location>
</feature>
<feature type="region of interest" description="Disordered" evidence="4">
    <location>
        <begin position="141"/>
        <end position="170"/>
    </location>
</feature>
<evidence type="ECO:0000313" key="5">
    <source>
        <dbReference type="EMBL" id="SAL99116.1"/>
    </source>
</evidence>
<proteinExistence type="predicted"/>
<keyword evidence="2 3" id="KW-0040">ANK repeat</keyword>
<dbReference type="OrthoDB" id="10057496at2759"/>
<dbReference type="Gene3D" id="1.25.40.20">
    <property type="entry name" value="Ankyrin repeat-containing domain"/>
    <property type="match status" value="1"/>
</dbReference>
<evidence type="ECO:0000313" key="6">
    <source>
        <dbReference type="Proteomes" id="UP000078561"/>
    </source>
</evidence>
<organism evidence="5">
    <name type="scientific">Absidia glauca</name>
    <name type="common">Pin mould</name>
    <dbReference type="NCBI Taxonomy" id="4829"/>
    <lineage>
        <taxon>Eukaryota</taxon>
        <taxon>Fungi</taxon>
        <taxon>Fungi incertae sedis</taxon>
        <taxon>Mucoromycota</taxon>
        <taxon>Mucoromycotina</taxon>
        <taxon>Mucoromycetes</taxon>
        <taxon>Mucorales</taxon>
        <taxon>Cunninghamellaceae</taxon>
        <taxon>Absidia</taxon>
    </lineage>
</organism>
<dbReference type="OMA" id="EAENVGW"/>
<dbReference type="PANTHER" id="PTHR24126">
    <property type="entry name" value="ANKYRIN REPEAT, PH AND SEC7 DOMAIN CONTAINING PROTEIN SECG-RELATED"/>
    <property type="match status" value="1"/>
</dbReference>
<dbReference type="InParanoid" id="A0A168MSM3"/>
<dbReference type="InterPro" id="IPR036770">
    <property type="entry name" value="Ankyrin_rpt-contain_sf"/>
</dbReference>
<feature type="repeat" description="ANK" evidence="3">
    <location>
        <begin position="81"/>
        <end position="113"/>
    </location>
</feature>
<protein>
    <submittedName>
        <fullName evidence="5">Uncharacterized protein</fullName>
    </submittedName>
</protein>
<keyword evidence="1" id="KW-0677">Repeat</keyword>
<dbReference type="SUPFAM" id="SSF48403">
    <property type="entry name" value="Ankyrin repeat"/>
    <property type="match status" value="1"/>
</dbReference>
<dbReference type="InterPro" id="IPR002110">
    <property type="entry name" value="Ankyrin_rpt"/>
</dbReference>
<dbReference type="SMART" id="SM00248">
    <property type="entry name" value="ANK"/>
    <property type="match status" value="3"/>
</dbReference>
<dbReference type="Proteomes" id="UP000078561">
    <property type="component" value="Unassembled WGS sequence"/>
</dbReference>
<dbReference type="PROSITE" id="PS50088">
    <property type="entry name" value="ANK_REPEAT"/>
    <property type="match status" value="2"/>
</dbReference>
<dbReference type="PROSITE" id="PS50297">
    <property type="entry name" value="ANK_REP_REGION"/>
    <property type="match status" value="2"/>
</dbReference>
<keyword evidence="6" id="KW-1185">Reference proteome</keyword>
<dbReference type="Pfam" id="PF12796">
    <property type="entry name" value="Ank_2"/>
    <property type="match status" value="1"/>
</dbReference>
<reference evidence="5" key="1">
    <citation type="submission" date="2016-04" db="EMBL/GenBank/DDBJ databases">
        <authorList>
            <person name="Evans L.H."/>
            <person name="Alamgir A."/>
            <person name="Owens N."/>
            <person name="Weber N.D."/>
            <person name="Virtaneva K."/>
            <person name="Barbian K."/>
            <person name="Babar A."/>
            <person name="Rosenke K."/>
        </authorList>
    </citation>
    <scope>NUCLEOTIDE SEQUENCE [LARGE SCALE GENOMIC DNA]</scope>
    <source>
        <strain evidence="5">CBS 101.48</strain>
    </source>
</reference>
<evidence type="ECO:0000256" key="3">
    <source>
        <dbReference type="PROSITE-ProRule" id="PRU00023"/>
    </source>
</evidence>
<dbReference type="FunCoup" id="A0A168MSM3">
    <property type="interactions" value="40"/>
</dbReference>
<sequence>MAGNQELLEDLIYCARYGEFEDLKESKATPELYITKDEDGNTALHMASANNHLDIVNFILEQLKTLGTEQLNALVNVRNEQGNTPLHWAALNGHLEVVKALVSNGADCKTKNVVEKTPIYEAQQRGHEKIAEFFLDTMIEEEAKKDSDEEMDEDEQYVETGVPKEDPMKE</sequence>
<accession>A0A168MSM3</accession>
<dbReference type="EMBL" id="LT552482">
    <property type="protein sequence ID" value="SAL99116.1"/>
    <property type="molecule type" value="Genomic_DNA"/>
</dbReference>
<evidence type="ECO:0000256" key="4">
    <source>
        <dbReference type="SAM" id="MobiDB-lite"/>
    </source>
</evidence>
<dbReference type="PANTHER" id="PTHR24126:SF14">
    <property type="entry name" value="ANK_REP_REGION DOMAIN-CONTAINING PROTEIN"/>
    <property type="match status" value="1"/>
</dbReference>
<gene>
    <name evidence="5" type="primary">ABSGL_04697.1 scaffold 5764</name>
</gene>
<dbReference type="PRINTS" id="PR01415">
    <property type="entry name" value="ANKYRIN"/>
</dbReference>
<name>A0A168MSM3_ABSGL</name>
<dbReference type="STRING" id="4829.A0A168MSM3"/>
<evidence type="ECO:0000256" key="2">
    <source>
        <dbReference type="ARBA" id="ARBA00023043"/>
    </source>
</evidence>